<accession>A0ABV9YN16</accession>
<dbReference type="RefSeq" id="WP_378037612.1">
    <property type="nucleotide sequence ID" value="NZ_JBHSIV010000021.1"/>
</dbReference>
<proteinExistence type="predicted"/>
<name>A0ABV9YN16_9PSEU</name>
<sequence length="91" mass="10104">MDPPLRLVGAEDAIDDFSDDATQADRNVVYEALFAIVDGSVEEQYDVRSEDGRYQIELGRDLEVRGGIDEESFSVESIDRQPPGAEEPETP</sequence>
<evidence type="ECO:0000313" key="2">
    <source>
        <dbReference type="EMBL" id="MFC5064265.1"/>
    </source>
</evidence>
<evidence type="ECO:0000313" key="3">
    <source>
        <dbReference type="Proteomes" id="UP001595947"/>
    </source>
</evidence>
<gene>
    <name evidence="2" type="ORF">ACFPBZ_18725</name>
</gene>
<organism evidence="2 3">
    <name type="scientific">Actinomycetospora atypica</name>
    <dbReference type="NCBI Taxonomy" id="1290095"/>
    <lineage>
        <taxon>Bacteria</taxon>
        <taxon>Bacillati</taxon>
        <taxon>Actinomycetota</taxon>
        <taxon>Actinomycetes</taxon>
        <taxon>Pseudonocardiales</taxon>
        <taxon>Pseudonocardiaceae</taxon>
        <taxon>Actinomycetospora</taxon>
    </lineage>
</organism>
<feature type="region of interest" description="Disordered" evidence="1">
    <location>
        <begin position="67"/>
        <end position="91"/>
    </location>
</feature>
<dbReference type="Proteomes" id="UP001595947">
    <property type="component" value="Unassembled WGS sequence"/>
</dbReference>
<reference evidence="3" key="1">
    <citation type="journal article" date="2019" name="Int. J. Syst. Evol. Microbiol.">
        <title>The Global Catalogue of Microorganisms (GCM) 10K type strain sequencing project: providing services to taxonomists for standard genome sequencing and annotation.</title>
        <authorList>
            <consortium name="The Broad Institute Genomics Platform"/>
            <consortium name="The Broad Institute Genome Sequencing Center for Infectious Disease"/>
            <person name="Wu L."/>
            <person name="Ma J."/>
        </authorList>
    </citation>
    <scope>NUCLEOTIDE SEQUENCE [LARGE SCALE GENOMIC DNA]</scope>
    <source>
        <strain evidence="3">CGMCC 4.7093</strain>
    </source>
</reference>
<dbReference type="EMBL" id="JBHSIV010000021">
    <property type="protein sequence ID" value="MFC5064265.1"/>
    <property type="molecule type" value="Genomic_DNA"/>
</dbReference>
<comment type="caution">
    <text evidence="2">The sequence shown here is derived from an EMBL/GenBank/DDBJ whole genome shotgun (WGS) entry which is preliminary data.</text>
</comment>
<keyword evidence="3" id="KW-1185">Reference proteome</keyword>
<dbReference type="InterPro" id="IPR046202">
    <property type="entry name" value="DUF6235"/>
</dbReference>
<dbReference type="Pfam" id="PF19748">
    <property type="entry name" value="DUF6235"/>
    <property type="match status" value="1"/>
</dbReference>
<protein>
    <submittedName>
        <fullName evidence="2">DUF6235 family protein</fullName>
    </submittedName>
</protein>
<evidence type="ECO:0000256" key="1">
    <source>
        <dbReference type="SAM" id="MobiDB-lite"/>
    </source>
</evidence>